<evidence type="ECO:0000313" key="2">
    <source>
        <dbReference type="Proteomes" id="UP001501352"/>
    </source>
</evidence>
<gene>
    <name evidence="1" type="ORF">GCM10009422_19380</name>
</gene>
<accession>A0ABN1GYA5</accession>
<name>A0ABN1GYA5_9CAUL</name>
<reference evidence="1 2" key="1">
    <citation type="journal article" date="2019" name="Int. J. Syst. Evol. Microbiol.">
        <title>The Global Catalogue of Microorganisms (GCM) 10K type strain sequencing project: providing services to taxonomists for standard genome sequencing and annotation.</title>
        <authorList>
            <consortium name="The Broad Institute Genomics Platform"/>
            <consortium name="The Broad Institute Genome Sequencing Center for Infectious Disease"/>
            <person name="Wu L."/>
            <person name="Ma J."/>
        </authorList>
    </citation>
    <scope>NUCLEOTIDE SEQUENCE [LARGE SCALE GENOMIC DNA]</scope>
    <source>
        <strain evidence="1 2">JCM 12928</strain>
    </source>
</reference>
<protein>
    <recommendedName>
        <fullName evidence="3">Lipoprotein</fullName>
    </recommendedName>
</protein>
<comment type="caution">
    <text evidence="1">The sequence shown here is derived from an EMBL/GenBank/DDBJ whole genome shotgun (WGS) entry which is preliminary data.</text>
</comment>
<proteinExistence type="predicted"/>
<dbReference type="EMBL" id="BAAAGA010000005">
    <property type="protein sequence ID" value="GAA0623445.1"/>
    <property type="molecule type" value="Genomic_DNA"/>
</dbReference>
<sequence length="170" mass="17760">MGANVRVRKSFRPRAADDGVTGWPAEGPEMRHLKPLALLLPALLAACASTPYAPTGPADFSPIATTPAPHARLYADCIGQAATAGTYGRAHDADTEMVQFTCTGAPARAFYDALAARSAEVGSEVVANGRTFRSTNRIIANLFGADHCSTGGAGDYRCSLSFNAGEFLKP</sequence>
<evidence type="ECO:0008006" key="3">
    <source>
        <dbReference type="Google" id="ProtNLM"/>
    </source>
</evidence>
<keyword evidence="2" id="KW-1185">Reference proteome</keyword>
<evidence type="ECO:0000313" key="1">
    <source>
        <dbReference type="EMBL" id="GAA0623445.1"/>
    </source>
</evidence>
<dbReference type="Proteomes" id="UP001501352">
    <property type="component" value="Unassembled WGS sequence"/>
</dbReference>
<organism evidence="1 2">
    <name type="scientific">Brevundimonas kwangchunensis</name>
    <dbReference type="NCBI Taxonomy" id="322163"/>
    <lineage>
        <taxon>Bacteria</taxon>
        <taxon>Pseudomonadati</taxon>
        <taxon>Pseudomonadota</taxon>
        <taxon>Alphaproteobacteria</taxon>
        <taxon>Caulobacterales</taxon>
        <taxon>Caulobacteraceae</taxon>
        <taxon>Brevundimonas</taxon>
    </lineage>
</organism>